<dbReference type="SMART" id="SM00418">
    <property type="entry name" value="HTH_ARSR"/>
    <property type="match status" value="1"/>
</dbReference>
<evidence type="ECO:0000256" key="2">
    <source>
        <dbReference type="ARBA" id="ARBA00023125"/>
    </source>
</evidence>
<sequence length="101" mass="12072">MVNLYKLLADPTRKKILSLTAKREYTQKELVSSFDMSQPGIKKHIDMLIDEKLLLIRREGKYNYYRLNQSLFEKEAIQAKKEINHILKSKLDRLNDFLEEE</sequence>
<dbReference type="EMBL" id="BSKO01000001">
    <property type="protein sequence ID" value="GLO65279.1"/>
    <property type="molecule type" value="Genomic_DNA"/>
</dbReference>
<protein>
    <recommendedName>
        <fullName evidence="4">HTH arsR-type domain-containing protein</fullName>
    </recommendedName>
</protein>
<accession>A0ABQ5THZ2</accession>
<dbReference type="PANTHER" id="PTHR33154">
    <property type="entry name" value="TRANSCRIPTIONAL REGULATOR, ARSR FAMILY"/>
    <property type="match status" value="1"/>
</dbReference>
<dbReference type="InterPro" id="IPR036388">
    <property type="entry name" value="WH-like_DNA-bd_sf"/>
</dbReference>
<dbReference type="PRINTS" id="PR00778">
    <property type="entry name" value="HTHARSR"/>
</dbReference>
<evidence type="ECO:0000313" key="5">
    <source>
        <dbReference type="EMBL" id="GLO65279.1"/>
    </source>
</evidence>
<dbReference type="CDD" id="cd00090">
    <property type="entry name" value="HTH_ARSR"/>
    <property type="match status" value="1"/>
</dbReference>
<keyword evidence="3" id="KW-0804">Transcription</keyword>
<name>A0ABQ5THZ2_9BACI</name>
<dbReference type="Proteomes" id="UP001275436">
    <property type="component" value="Unassembled WGS sequence"/>
</dbReference>
<organism evidence="5 6">
    <name type="scientific">Oceanobacillus kimchii</name>
    <dbReference type="NCBI Taxonomy" id="746691"/>
    <lineage>
        <taxon>Bacteria</taxon>
        <taxon>Bacillati</taxon>
        <taxon>Bacillota</taxon>
        <taxon>Bacilli</taxon>
        <taxon>Bacillales</taxon>
        <taxon>Bacillaceae</taxon>
        <taxon>Oceanobacillus</taxon>
    </lineage>
</organism>
<dbReference type="InterPro" id="IPR051081">
    <property type="entry name" value="HTH_MetalResp_TranReg"/>
</dbReference>
<keyword evidence="6" id="KW-1185">Reference proteome</keyword>
<dbReference type="Pfam" id="PF01022">
    <property type="entry name" value="HTH_5"/>
    <property type="match status" value="1"/>
</dbReference>
<keyword evidence="2" id="KW-0238">DNA-binding</keyword>
<proteinExistence type="predicted"/>
<dbReference type="Gene3D" id="1.10.10.10">
    <property type="entry name" value="Winged helix-like DNA-binding domain superfamily/Winged helix DNA-binding domain"/>
    <property type="match status" value="1"/>
</dbReference>
<evidence type="ECO:0000313" key="6">
    <source>
        <dbReference type="Proteomes" id="UP001275436"/>
    </source>
</evidence>
<dbReference type="InterPro" id="IPR001845">
    <property type="entry name" value="HTH_ArsR_DNA-bd_dom"/>
</dbReference>
<evidence type="ECO:0000256" key="1">
    <source>
        <dbReference type="ARBA" id="ARBA00023015"/>
    </source>
</evidence>
<dbReference type="NCBIfam" id="NF033788">
    <property type="entry name" value="HTH_metalloreg"/>
    <property type="match status" value="1"/>
</dbReference>
<evidence type="ECO:0000256" key="3">
    <source>
        <dbReference type="ARBA" id="ARBA00023163"/>
    </source>
</evidence>
<reference evidence="5 6" key="1">
    <citation type="submission" date="2023-02" db="EMBL/GenBank/DDBJ databases">
        <title>Oceanobacillus kimchii IFOP_LL358 isolated form Alexandrium catenella lab strain.</title>
        <authorList>
            <person name="Gajardo G."/>
            <person name="Ueki S."/>
            <person name="Maruyama F."/>
        </authorList>
    </citation>
    <scope>NUCLEOTIDE SEQUENCE [LARGE SCALE GENOMIC DNA]</scope>
    <source>
        <strain evidence="5 6">IFOP_LL358</strain>
    </source>
</reference>
<dbReference type="PANTHER" id="PTHR33154:SF18">
    <property type="entry name" value="ARSENICAL RESISTANCE OPERON REPRESSOR"/>
    <property type="match status" value="1"/>
</dbReference>
<dbReference type="PROSITE" id="PS50987">
    <property type="entry name" value="HTH_ARSR_2"/>
    <property type="match status" value="1"/>
</dbReference>
<comment type="caution">
    <text evidence="5">The sequence shown here is derived from an EMBL/GenBank/DDBJ whole genome shotgun (WGS) entry which is preliminary data.</text>
</comment>
<dbReference type="SUPFAM" id="SSF46785">
    <property type="entry name" value="Winged helix' DNA-binding domain"/>
    <property type="match status" value="1"/>
</dbReference>
<dbReference type="RefSeq" id="WP_017795967.1">
    <property type="nucleotide sequence ID" value="NZ_BSKO01000001.1"/>
</dbReference>
<keyword evidence="1" id="KW-0805">Transcription regulation</keyword>
<evidence type="ECO:0000259" key="4">
    <source>
        <dbReference type="PROSITE" id="PS50987"/>
    </source>
</evidence>
<feature type="domain" description="HTH arsR-type" evidence="4">
    <location>
        <begin position="1"/>
        <end position="87"/>
    </location>
</feature>
<dbReference type="InterPro" id="IPR036390">
    <property type="entry name" value="WH_DNA-bd_sf"/>
</dbReference>
<dbReference type="InterPro" id="IPR011991">
    <property type="entry name" value="ArsR-like_HTH"/>
</dbReference>
<gene>
    <name evidence="5" type="ORF">MACH08_10630</name>
</gene>